<feature type="compositionally biased region" description="Basic residues" evidence="1">
    <location>
        <begin position="35"/>
        <end position="52"/>
    </location>
</feature>
<evidence type="ECO:0000313" key="2">
    <source>
        <dbReference type="EMBL" id="EID19803.1"/>
    </source>
</evidence>
<evidence type="ECO:0000313" key="3">
    <source>
        <dbReference type="Proteomes" id="UP000003245"/>
    </source>
</evidence>
<dbReference type="RefSeq" id="WP_003038162.1">
    <property type="nucleotide sequence ID" value="NZ_AICP01000061.1"/>
</dbReference>
<feature type="region of interest" description="Disordered" evidence="1">
    <location>
        <begin position="1"/>
        <end position="27"/>
    </location>
</feature>
<dbReference type="Proteomes" id="UP000003245">
    <property type="component" value="Unassembled WGS sequence"/>
</dbReference>
<name>I0S8V0_STRAP</name>
<sequence length="117" mass="13639">MGGRGARLSKGKTNLRQGKSDSDKKLTPIQIKLKKKLMKSRREKREHRKSIGLKKTINYDTKDNRIVRTQGESNMVRASSFRLKQRQKTGVSAVSQTHGKMKKRWDKHFNEHHTAKR</sequence>
<dbReference type="PATRIC" id="fig|1095729.3.peg.1976"/>
<organism evidence="2 3">
    <name type="scientific">Streptococcus anginosus subsp. whileyi CCUG 39159</name>
    <dbReference type="NCBI Taxonomy" id="1095729"/>
    <lineage>
        <taxon>Bacteria</taxon>
        <taxon>Bacillati</taxon>
        <taxon>Bacillota</taxon>
        <taxon>Bacilli</taxon>
        <taxon>Lactobacillales</taxon>
        <taxon>Streptococcaceae</taxon>
        <taxon>Streptococcus</taxon>
        <taxon>Streptococcus anginosus group</taxon>
    </lineage>
</organism>
<dbReference type="AlphaFoldDB" id="I0S8V0"/>
<feature type="region of interest" description="Disordered" evidence="1">
    <location>
        <begin position="82"/>
        <end position="117"/>
    </location>
</feature>
<feature type="region of interest" description="Disordered" evidence="1">
    <location>
        <begin position="35"/>
        <end position="54"/>
    </location>
</feature>
<keyword evidence="3" id="KW-1185">Reference proteome</keyword>
<protein>
    <submittedName>
        <fullName evidence="2">Uncharacterized protein</fullName>
    </submittedName>
</protein>
<evidence type="ECO:0000256" key="1">
    <source>
        <dbReference type="SAM" id="MobiDB-lite"/>
    </source>
</evidence>
<dbReference type="EMBL" id="AICP01000061">
    <property type="protein sequence ID" value="EID19803.1"/>
    <property type="molecule type" value="Genomic_DNA"/>
</dbReference>
<reference evidence="2 3" key="1">
    <citation type="submission" date="2012-01" db="EMBL/GenBank/DDBJ databases">
        <authorList>
            <person name="Harkins D.M."/>
            <person name="Madupu R."/>
            <person name="Durkin A.S."/>
            <person name="Torralba M."/>
            <person name="Methe B."/>
            <person name="Sutton G.G."/>
            <person name="Nelson K.E."/>
        </authorList>
    </citation>
    <scope>NUCLEOTIDE SEQUENCE [LARGE SCALE GENOMIC DNA]</scope>
    <source>
        <strain evidence="2 3">CCUG 39159</strain>
    </source>
</reference>
<feature type="compositionally biased region" description="Polar residues" evidence="1">
    <location>
        <begin position="88"/>
        <end position="98"/>
    </location>
</feature>
<gene>
    <name evidence="2" type="ORF">HMPREF1043_0880</name>
</gene>
<accession>I0S8V0</accession>
<proteinExistence type="predicted"/>
<comment type="caution">
    <text evidence="2">The sequence shown here is derived from an EMBL/GenBank/DDBJ whole genome shotgun (WGS) entry which is preliminary data.</text>
</comment>
<feature type="compositionally biased region" description="Basic and acidic residues" evidence="1">
    <location>
        <begin position="107"/>
        <end position="117"/>
    </location>
</feature>